<gene>
    <name evidence="1" type="ORF">QFC20_006605</name>
</gene>
<evidence type="ECO:0000313" key="2">
    <source>
        <dbReference type="Proteomes" id="UP001230649"/>
    </source>
</evidence>
<comment type="caution">
    <text evidence="1">The sequence shown here is derived from an EMBL/GenBank/DDBJ whole genome shotgun (WGS) entry which is preliminary data.</text>
</comment>
<accession>A0ACC2V869</accession>
<reference evidence="1" key="1">
    <citation type="submission" date="2023-04" db="EMBL/GenBank/DDBJ databases">
        <title>Draft Genome sequencing of Naganishia species isolated from polar environments using Oxford Nanopore Technology.</title>
        <authorList>
            <person name="Leo P."/>
            <person name="Venkateswaran K."/>
        </authorList>
    </citation>
    <scope>NUCLEOTIDE SEQUENCE</scope>
    <source>
        <strain evidence="1">MNA-CCFEE 5262</strain>
    </source>
</reference>
<evidence type="ECO:0000313" key="1">
    <source>
        <dbReference type="EMBL" id="KAJ9095558.1"/>
    </source>
</evidence>
<dbReference type="EMBL" id="JASBWS010000122">
    <property type="protein sequence ID" value="KAJ9095558.1"/>
    <property type="molecule type" value="Genomic_DNA"/>
</dbReference>
<dbReference type="Proteomes" id="UP001230649">
    <property type="component" value="Unassembled WGS sequence"/>
</dbReference>
<organism evidence="1 2">
    <name type="scientific">Naganishia adeliensis</name>
    <dbReference type="NCBI Taxonomy" id="92952"/>
    <lineage>
        <taxon>Eukaryota</taxon>
        <taxon>Fungi</taxon>
        <taxon>Dikarya</taxon>
        <taxon>Basidiomycota</taxon>
        <taxon>Agaricomycotina</taxon>
        <taxon>Tremellomycetes</taxon>
        <taxon>Filobasidiales</taxon>
        <taxon>Filobasidiaceae</taxon>
        <taxon>Naganishia</taxon>
    </lineage>
</organism>
<name>A0ACC2V869_9TREE</name>
<protein>
    <submittedName>
        <fullName evidence="1">Uncharacterized protein</fullName>
    </submittedName>
</protein>
<keyword evidence="2" id="KW-1185">Reference proteome</keyword>
<sequence length="251" mass="27909">MFDFIKGFFTRDEEEVEFKGIFDYDDLRDLELRCSVILAYCIKHGLDSAEEFVKSVVKFDVVQLQMTCMCRDPAAWNEIPTYRLNSRAASVLMQGCEQFKAGRQEEFRKIKEDFEKPVPEPTAEIVYGELPGHIGLWSLYERKMSDETLTKSKKPFPKSRTPEILKTFLKDFGIQMDKADLDSNSLCSSGSEGASQSIKLSTSASSTSSGSSSIFKKGTSQSAGSRASSQAGVLRTISDFFCGLPLGSNQG</sequence>
<proteinExistence type="predicted"/>